<evidence type="ECO:0000256" key="1">
    <source>
        <dbReference type="SAM" id="MobiDB-lite"/>
    </source>
</evidence>
<dbReference type="EMBL" id="MKGL01000373">
    <property type="protein sequence ID" value="RNE99644.1"/>
    <property type="molecule type" value="Genomic_DNA"/>
</dbReference>
<dbReference type="GeneID" id="40332051"/>
<protein>
    <submittedName>
        <fullName evidence="2">Uncharacterized protein</fullName>
    </submittedName>
</protein>
<keyword evidence="3" id="KW-1185">Reference proteome</keyword>
<feature type="compositionally biased region" description="Basic and acidic residues" evidence="1">
    <location>
        <begin position="42"/>
        <end position="52"/>
    </location>
</feature>
<comment type="caution">
    <text evidence="2">The sequence shown here is derived from an EMBL/GenBank/DDBJ whole genome shotgun (WGS) entry which is preliminary data.</text>
</comment>
<organism evidence="2 3">
    <name type="scientific">Trypanosoma rangeli</name>
    <dbReference type="NCBI Taxonomy" id="5698"/>
    <lineage>
        <taxon>Eukaryota</taxon>
        <taxon>Discoba</taxon>
        <taxon>Euglenozoa</taxon>
        <taxon>Kinetoplastea</taxon>
        <taxon>Metakinetoplastina</taxon>
        <taxon>Trypanosomatida</taxon>
        <taxon>Trypanosomatidae</taxon>
        <taxon>Trypanosoma</taxon>
        <taxon>Herpetosoma</taxon>
    </lineage>
</organism>
<evidence type="ECO:0000313" key="3">
    <source>
        <dbReference type="Proteomes" id="UP000283634"/>
    </source>
</evidence>
<accession>A0A3R7KR12</accession>
<evidence type="ECO:0000313" key="2">
    <source>
        <dbReference type="EMBL" id="RNE99644.1"/>
    </source>
</evidence>
<sequence length="108" mass="12296">MKYCQYRLPSARAAIVEVDKHRVQGGTPQDALRRVNVPTTDSSKKFKKEQCRASKNGMRKIRKPKMFSILTTGKRGCKIQEELMVMMLRVREVGSRQNSQGLTAEVTP</sequence>
<name>A0A3R7KR12_TRYRA</name>
<feature type="region of interest" description="Disordered" evidence="1">
    <location>
        <begin position="39"/>
        <end position="58"/>
    </location>
</feature>
<proteinExistence type="predicted"/>
<dbReference type="Proteomes" id="UP000283634">
    <property type="component" value="Unassembled WGS sequence"/>
</dbReference>
<reference evidence="2 3" key="1">
    <citation type="journal article" date="2018" name="BMC Genomics">
        <title>Genomic comparison of Trypanosoma conorhini and Trypanosoma rangeli to Trypanosoma cruzi strains of high and low virulence.</title>
        <authorList>
            <person name="Bradwell K.R."/>
            <person name="Koparde V.N."/>
            <person name="Matveyev A.V."/>
            <person name="Serrano M.G."/>
            <person name="Alves J.M."/>
            <person name="Parikh H."/>
            <person name="Huang B."/>
            <person name="Lee V."/>
            <person name="Espinosa-Alvarez O."/>
            <person name="Ortiz P.A."/>
            <person name="Costa-Martins A.G."/>
            <person name="Teixeira M.M."/>
            <person name="Buck G.A."/>
        </authorList>
    </citation>
    <scope>NUCLEOTIDE SEQUENCE [LARGE SCALE GENOMIC DNA]</scope>
    <source>
        <strain evidence="2 3">AM80</strain>
    </source>
</reference>
<gene>
    <name evidence="2" type="ORF">TraAM80_08118</name>
</gene>
<dbReference type="RefSeq" id="XP_029235314.1">
    <property type="nucleotide sequence ID" value="XM_029384878.1"/>
</dbReference>
<dbReference type="AlphaFoldDB" id="A0A3R7KR12"/>